<reference evidence="1 2" key="1">
    <citation type="journal article" date="2020" name="Nature">
        <title>Six reference-quality genomes reveal evolution of bat adaptations.</title>
        <authorList>
            <person name="Jebb D."/>
            <person name="Huang Z."/>
            <person name="Pippel M."/>
            <person name="Hughes G.M."/>
            <person name="Lavrichenko K."/>
            <person name="Devanna P."/>
            <person name="Winkler S."/>
            <person name="Jermiin L.S."/>
            <person name="Skirmuntt E.C."/>
            <person name="Katzourakis A."/>
            <person name="Burkitt-Gray L."/>
            <person name="Ray D.A."/>
            <person name="Sullivan K.A.M."/>
            <person name="Roscito J.G."/>
            <person name="Kirilenko B.M."/>
            <person name="Davalos L.M."/>
            <person name="Corthals A.P."/>
            <person name="Power M.L."/>
            <person name="Jones G."/>
            <person name="Ransome R.D."/>
            <person name="Dechmann D.K.N."/>
            <person name="Locatelli A.G."/>
            <person name="Puechmaille S.J."/>
            <person name="Fedrigo O."/>
            <person name="Jarvis E.D."/>
            <person name="Hiller M."/>
            <person name="Vernes S.C."/>
            <person name="Myers E.W."/>
            <person name="Teeling E.C."/>
        </authorList>
    </citation>
    <scope>NUCLEOTIDE SEQUENCE [LARGE SCALE GENOMIC DNA]</scope>
    <source>
        <strain evidence="1">MMyoMyo1</strain>
        <tissue evidence="1">Flight muscle</tissue>
    </source>
</reference>
<protein>
    <submittedName>
        <fullName evidence="1">Uncharacterized protein</fullName>
    </submittedName>
</protein>
<accession>A0A7J7UD85</accession>
<evidence type="ECO:0000313" key="1">
    <source>
        <dbReference type="EMBL" id="KAF6310726.1"/>
    </source>
</evidence>
<dbReference type="Proteomes" id="UP000527355">
    <property type="component" value="Unassembled WGS sequence"/>
</dbReference>
<comment type="caution">
    <text evidence="1">The sequence shown here is derived from an EMBL/GenBank/DDBJ whole genome shotgun (WGS) entry which is preliminary data.</text>
</comment>
<keyword evidence="2" id="KW-1185">Reference proteome</keyword>
<name>A0A7J7UD85_MYOMY</name>
<organism evidence="1 2">
    <name type="scientific">Myotis myotis</name>
    <name type="common">Greater mouse-eared bat</name>
    <name type="synonym">Vespertilio myotis</name>
    <dbReference type="NCBI Taxonomy" id="51298"/>
    <lineage>
        <taxon>Eukaryota</taxon>
        <taxon>Metazoa</taxon>
        <taxon>Chordata</taxon>
        <taxon>Craniata</taxon>
        <taxon>Vertebrata</taxon>
        <taxon>Euteleostomi</taxon>
        <taxon>Mammalia</taxon>
        <taxon>Eutheria</taxon>
        <taxon>Laurasiatheria</taxon>
        <taxon>Chiroptera</taxon>
        <taxon>Yangochiroptera</taxon>
        <taxon>Vespertilionidae</taxon>
        <taxon>Myotis</taxon>
    </lineage>
</organism>
<evidence type="ECO:0000313" key="2">
    <source>
        <dbReference type="Proteomes" id="UP000527355"/>
    </source>
</evidence>
<gene>
    <name evidence="1" type="ORF">mMyoMyo1_008776</name>
</gene>
<dbReference type="AlphaFoldDB" id="A0A7J7UD85"/>
<proteinExistence type="predicted"/>
<sequence>MKRLATWIWPDLEHSQGSSTRAVSVSPRELLAGDVKVRRFHPRCLLPVCQPLTGHHLLPRIRGVETLLGKDQSEGPPRGLTGSQLRLWRNSAPGVIGSTAEPRKPDPSGPGPLRFFQDKSLVKLVSQLYLPPLLLFGPEHLSSC</sequence>
<dbReference type="EMBL" id="JABWUV010000013">
    <property type="protein sequence ID" value="KAF6310726.1"/>
    <property type="molecule type" value="Genomic_DNA"/>
</dbReference>